<accession>A0ABQ0H1K0</accession>
<dbReference type="InterPro" id="IPR036291">
    <property type="entry name" value="NAD(P)-bd_dom_sf"/>
</dbReference>
<dbReference type="InterPro" id="IPR000683">
    <property type="entry name" value="Gfo/Idh/MocA-like_OxRdtase_N"/>
</dbReference>
<evidence type="ECO:0000259" key="3">
    <source>
        <dbReference type="Pfam" id="PF01408"/>
    </source>
</evidence>
<proteinExistence type="inferred from homology"/>
<dbReference type="PANTHER" id="PTHR22604:SF105">
    <property type="entry name" value="TRANS-1,2-DIHYDROBENZENE-1,2-DIOL DEHYDROGENASE"/>
    <property type="match status" value="1"/>
</dbReference>
<dbReference type="SUPFAM" id="SSF51735">
    <property type="entry name" value="NAD(P)-binding Rossmann-fold domains"/>
    <property type="match status" value="1"/>
</dbReference>
<dbReference type="InterPro" id="IPR050984">
    <property type="entry name" value="Gfo/Idh/MocA_domain"/>
</dbReference>
<dbReference type="PANTHER" id="PTHR22604">
    <property type="entry name" value="OXIDOREDUCTASES"/>
    <property type="match status" value="1"/>
</dbReference>
<comment type="similarity">
    <text evidence="1">Belongs to the Gfo/Idh/MocA family.</text>
</comment>
<dbReference type="Pfam" id="PF22725">
    <property type="entry name" value="GFO_IDH_MocA_C3"/>
    <property type="match status" value="1"/>
</dbReference>
<feature type="domain" description="GFO/IDH/MocA-like oxidoreductase" evidence="4">
    <location>
        <begin position="141"/>
        <end position="255"/>
    </location>
</feature>
<organism evidence="5 6">
    <name type="scientific">Phyllobacterium phragmitis</name>
    <dbReference type="NCBI Taxonomy" id="2670329"/>
    <lineage>
        <taxon>Bacteria</taxon>
        <taxon>Pseudomonadati</taxon>
        <taxon>Pseudomonadota</taxon>
        <taxon>Alphaproteobacteria</taxon>
        <taxon>Hyphomicrobiales</taxon>
        <taxon>Phyllobacteriaceae</taxon>
        <taxon>Phyllobacterium</taxon>
    </lineage>
</organism>
<feature type="domain" description="Gfo/Idh/MocA-like oxidoreductase N-terminal" evidence="3">
    <location>
        <begin position="14"/>
        <end position="125"/>
    </location>
</feature>
<gene>
    <name evidence="5" type="ORF">PPNSA23_27390</name>
</gene>
<dbReference type="Gene3D" id="3.30.360.10">
    <property type="entry name" value="Dihydrodipicolinate Reductase, domain 2"/>
    <property type="match status" value="1"/>
</dbReference>
<evidence type="ECO:0000313" key="6">
    <source>
        <dbReference type="Proteomes" id="UP001628091"/>
    </source>
</evidence>
<evidence type="ECO:0000313" key="5">
    <source>
        <dbReference type="EMBL" id="GAB1582796.1"/>
    </source>
</evidence>
<dbReference type="Pfam" id="PF01408">
    <property type="entry name" value="GFO_IDH_MocA"/>
    <property type="match status" value="1"/>
</dbReference>
<dbReference type="Proteomes" id="UP001628091">
    <property type="component" value="Unassembled WGS sequence"/>
</dbReference>
<dbReference type="RefSeq" id="WP_407865350.1">
    <property type="nucleotide sequence ID" value="NZ_BAAFZP010000001.1"/>
</dbReference>
<dbReference type="InterPro" id="IPR055170">
    <property type="entry name" value="GFO_IDH_MocA-like_dom"/>
</dbReference>
<protein>
    <submittedName>
        <fullName evidence="5">Gfo/Idh/MocA family oxidoreductase</fullName>
    </submittedName>
</protein>
<evidence type="ECO:0000259" key="4">
    <source>
        <dbReference type="Pfam" id="PF22725"/>
    </source>
</evidence>
<evidence type="ECO:0000256" key="2">
    <source>
        <dbReference type="ARBA" id="ARBA00023002"/>
    </source>
</evidence>
<dbReference type="EMBL" id="BAAFZP010000001">
    <property type="protein sequence ID" value="GAB1582796.1"/>
    <property type="molecule type" value="Genomic_DNA"/>
</dbReference>
<dbReference type="Gene3D" id="3.40.50.720">
    <property type="entry name" value="NAD(P)-binding Rossmann-like Domain"/>
    <property type="match status" value="1"/>
</dbReference>
<reference evidence="5 6" key="1">
    <citation type="submission" date="2024-10" db="EMBL/GenBank/DDBJ databases">
        <title>Isolation, draft genome sequencing and identification of Phyllobacterium sp. NSA23, isolated from leaf soil.</title>
        <authorList>
            <person name="Akita H."/>
        </authorList>
    </citation>
    <scope>NUCLEOTIDE SEQUENCE [LARGE SCALE GENOMIC DNA]</scope>
    <source>
        <strain evidence="5 6">NSA23</strain>
    </source>
</reference>
<keyword evidence="6" id="KW-1185">Reference proteome</keyword>
<dbReference type="SUPFAM" id="SSF55347">
    <property type="entry name" value="Glyceraldehyde-3-phosphate dehydrogenase-like, C-terminal domain"/>
    <property type="match status" value="1"/>
</dbReference>
<comment type="caution">
    <text evidence="5">The sequence shown here is derived from an EMBL/GenBank/DDBJ whole genome shotgun (WGS) entry which is preliminary data.</text>
</comment>
<sequence>MGHGGGRTAVKTVGWGIVGTGEIARRFASDLAFAPGAVLHAVHSRNPDNAEAFRAGTGAQRAYHDLDAFMSDPQIEAVYIATPNSLHLAQTLRALRNRKPVLTEKPIAPSYPEAEVIEREALRQKTFAMEAMWTRFLPAVKAAKTRIKAGAIGEIRKIRADLSYFRPYDPESRFFSRALGGGAALDLGVYPVSLAMYFLGEPEKVSGRWFSAKNGVDMRTEITLHYASAEAELSCGFDRDGSNHFLIEGSAGALRLDAPFLKAQRLTLYSPAAMKSPLVAPSPQGDRLAAKLISRLPPPLARLWGCQVEHHPFEGNGLQFQAIAVMDALRAGENRSAVMPLQESVAVLRAIGIVLSRSPIHEMPPAA</sequence>
<name>A0ABQ0H1K0_9HYPH</name>
<keyword evidence="2" id="KW-0560">Oxidoreductase</keyword>
<evidence type="ECO:0000256" key="1">
    <source>
        <dbReference type="ARBA" id="ARBA00010928"/>
    </source>
</evidence>